<evidence type="ECO:0000313" key="1">
    <source>
        <dbReference type="EMBL" id="QJA46036.1"/>
    </source>
</evidence>
<organism evidence="1">
    <name type="scientific">viral metagenome</name>
    <dbReference type="NCBI Taxonomy" id="1070528"/>
    <lineage>
        <taxon>unclassified sequences</taxon>
        <taxon>metagenomes</taxon>
        <taxon>organismal metagenomes</taxon>
    </lineage>
</organism>
<reference evidence="1" key="1">
    <citation type="submission" date="2020-03" db="EMBL/GenBank/DDBJ databases">
        <title>The deep terrestrial virosphere.</title>
        <authorList>
            <person name="Holmfeldt K."/>
            <person name="Nilsson E."/>
            <person name="Simone D."/>
            <person name="Lopez-Fernandez M."/>
            <person name="Wu X."/>
            <person name="de Brujin I."/>
            <person name="Lundin D."/>
            <person name="Andersson A."/>
            <person name="Bertilsson S."/>
            <person name="Dopson M."/>
        </authorList>
    </citation>
    <scope>NUCLEOTIDE SEQUENCE</scope>
    <source>
        <strain evidence="1">TM448A00302</strain>
    </source>
</reference>
<protein>
    <submittedName>
        <fullName evidence="1">Uncharacterized protein</fullName>
    </submittedName>
</protein>
<dbReference type="EMBL" id="MT144001">
    <property type="protein sequence ID" value="QJA46036.1"/>
    <property type="molecule type" value="Genomic_DNA"/>
</dbReference>
<name>A0A6H1ZDP2_9ZZZZ</name>
<dbReference type="AlphaFoldDB" id="A0A6H1ZDP2"/>
<proteinExistence type="predicted"/>
<accession>A0A6H1ZDP2</accession>
<sequence length="53" mass="6395">MNKTEIRQKMAELDARMSRLLTGQAIGTIYWEYETLDNEYEKLLKELREIDDE</sequence>
<gene>
    <name evidence="1" type="ORF">TM448A00302_0044</name>
</gene>